<feature type="transmembrane region" description="Helical" evidence="5">
    <location>
        <begin position="51"/>
        <end position="69"/>
    </location>
</feature>
<dbReference type="SUPFAM" id="SSF55874">
    <property type="entry name" value="ATPase domain of HSP90 chaperone/DNA topoisomerase II/histidine kinase"/>
    <property type="match status" value="1"/>
</dbReference>
<feature type="coiled-coil region" evidence="4">
    <location>
        <begin position="130"/>
        <end position="197"/>
    </location>
</feature>
<dbReference type="SUPFAM" id="SSF47384">
    <property type="entry name" value="Homodimeric domain of signal transducing histidine kinase"/>
    <property type="match status" value="1"/>
</dbReference>
<evidence type="ECO:0000313" key="7">
    <source>
        <dbReference type="EMBL" id="SEL91853.1"/>
    </source>
</evidence>
<gene>
    <name evidence="7" type="ORF">SAMN05661044_03730</name>
</gene>
<dbReference type="OrthoDB" id="9806995at2"/>
<proteinExistence type="predicted"/>
<organism evidence="7 8">
    <name type="scientific">Olivibacter domesticus</name>
    <name type="common">Pseudosphingobacterium domesticum</name>
    <dbReference type="NCBI Taxonomy" id="407022"/>
    <lineage>
        <taxon>Bacteria</taxon>
        <taxon>Pseudomonadati</taxon>
        <taxon>Bacteroidota</taxon>
        <taxon>Sphingobacteriia</taxon>
        <taxon>Sphingobacteriales</taxon>
        <taxon>Sphingobacteriaceae</taxon>
        <taxon>Olivibacter</taxon>
    </lineage>
</organism>
<dbReference type="EMBL" id="FOAF01000005">
    <property type="protein sequence ID" value="SEL91853.1"/>
    <property type="molecule type" value="Genomic_DNA"/>
</dbReference>
<accession>A0A1H7U4E9</accession>
<dbReference type="InterPro" id="IPR036890">
    <property type="entry name" value="HATPase_C_sf"/>
</dbReference>
<feature type="domain" description="Histidine kinase" evidence="6">
    <location>
        <begin position="209"/>
        <end position="457"/>
    </location>
</feature>
<dbReference type="InterPro" id="IPR036097">
    <property type="entry name" value="HisK_dim/P_sf"/>
</dbReference>
<keyword evidence="8" id="KW-1185">Reference proteome</keyword>
<keyword evidence="7" id="KW-0418">Kinase</keyword>
<dbReference type="EC" id="2.7.13.3" evidence="2"/>
<feature type="transmembrane region" description="Helical" evidence="5">
    <location>
        <begin position="81"/>
        <end position="106"/>
    </location>
</feature>
<name>A0A1H7U4E9_OLID1</name>
<dbReference type="SMART" id="SM00387">
    <property type="entry name" value="HATPase_c"/>
    <property type="match status" value="1"/>
</dbReference>
<dbReference type="PRINTS" id="PR00344">
    <property type="entry name" value="BCTRLSENSOR"/>
</dbReference>
<keyword evidence="4" id="KW-0175">Coiled coil</keyword>
<dbReference type="SMART" id="SM00388">
    <property type="entry name" value="HisKA"/>
    <property type="match status" value="1"/>
</dbReference>
<dbReference type="Proteomes" id="UP000199421">
    <property type="component" value="Unassembled WGS sequence"/>
</dbReference>
<dbReference type="Pfam" id="PF02518">
    <property type="entry name" value="HATPase_c"/>
    <property type="match status" value="1"/>
</dbReference>
<reference evidence="8" key="1">
    <citation type="submission" date="2016-10" db="EMBL/GenBank/DDBJ databases">
        <authorList>
            <person name="Varghese N."/>
            <person name="Submissions S."/>
        </authorList>
    </citation>
    <scope>NUCLEOTIDE SEQUENCE [LARGE SCALE GENOMIC DNA]</scope>
    <source>
        <strain evidence="8">DSM 18733</strain>
    </source>
</reference>
<dbReference type="PROSITE" id="PS50109">
    <property type="entry name" value="HIS_KIN"/>
    <property type="match status" value="1"/>
</dbReference>
<dbReference type="RefSeq" id="WP_093327231.1">
    <property type="nucleotide sequence ID" value="NZ_FOAF01000005.1"/>
</dbReference>
<dbReference type="InterPro" id="IPR005467">
    <property type="entry name" value="His_kinase_dom"/>
</dbReference>
<evidence type="ECO:0000313" key="8">
    <source>
        <dbReference type="Proteomes" id="UP000199421"/>
    </source>
</evidence>
<dbReference type="InterPro" id="IPR003594">
    <property type="entry name" value="HATPase_dom"/>
</dbReference>
<sequence>MILEPIFTLILISFLKKKVDYKKVDYDLAKYLQIGVYISIGLIIFDIVTSAYSATLFLQLCFFALLAAIHLRPELSVGKSLAYSMLPYAVLSFFTHLTEVLFPSFYRKHDDFFESALLFGLLWFVGMWLVNSTQRKALEKERAKREAEEAQNRIMAELKVNLEQEVALRTAELVKQKEELQVALDELKSTQAQLIQSEKMASLGELTAGIAHEIQNPLNFVNNFSEVSVELLDELREGPFKTLESVHQEEANDLIADLTQNLEKINFHGKRADGIVKSMLQHSRSSTGKKEVTNINALADEYIRLSYHGLRAKDKSFNAAIDTQFELTLPAIEVVPQDLGRVFLNLFNNAFYSVNEKKKQLGEVFTPKVTVTTENVIEEGRRASIRITVFDNGLGIPKAVLEKIYQPFFTTKPTGQGTGLGLSMSYDIITKIHGGALKVETIEGEYAKFIITIPNRS</sequence>
<dbReference type="GO" id="GO:0000155">
    <property type="term" value="F:phosphorelay sensor kinase activity"/>
    <property type="evidence" value="ECO:0007669"/>
    <property type="project" value="InterPro"/>
</dbReference>
<protein>
    <recommendedName>
        <fullName evidence="2">histidine kinase</fullName>
        <ecNumber evidence="2">2.7.13.3</ecNumber>
    </recommendedName>
</protein>
<keyword evidence="5" id="KW-0472">Membrane</keyword>
<evidence type="ECO:0000256" key="5">
    <source>
        <dbReference type="SAM" id="Phobius"/>
    </source>
</evidence>
<dbReference type="STRING" id="407022.SAMN05661044_03730"/>
<dbReference type="PANTHER" id="PTHR43065:SF42">
    <property type="entry name" value="TWO-COMPONENT SENSOR PPRA"/>
    <property type="match status" value="1"/>
</dbReference>
<feature type="transmembrane region" description="Helical" evidence="5">
    <location>
        <begin position="112"/>
        <end position="130"/>
    </location>
</feature>
<dbReference type="Gene3D" id="3.30.565.10">
    <property type="entry name" value="Histidine kinase-like ATPase, C-terminal domain"/>
    <property type="match status" value="1"/>
</dbReference>
<evidence type="ECO:0000256" key="4">
    <source>
        <dbReference type="SAM" id="Coils"/>
    </source>
</evidence>
<dbReference type="CDD" id="cd00082">
    <property type="entry name" value="HisKA"/>
    <property type="match status" value="1"/>
</dbReference>
<keyword evidence="5" id="KW-1133">Transmembrane helix</keyword>
<dbReference type="Gene3D" id="1.10.287.130">
    <property type="match status" value="1"/>
</dbReference>
<dbReference type="InterPro" id="IPR004358">
    <property type="entry name" value="Sig_transdc_His_kin-like_C"/>
</dbReference>
<evidence type="ECO:0000256" key="2">
    <source>
        <dbReference type="ARBA" id="ARBA00012438"/>
    </source>
</evidence>
<keyword evidence="5" id="KW-0812">Transmembrane</keyword>
<evidence type="ECO:0000256" key="3">
    <source>
        <dbReference type="ARBA" id="ARBA00022553"/>
    </source>
</evidence>
<dbReference type="InterPro" id="IPR003661">
    <property type="entry name" value="HisK_dim/P_dom"/>
</dbReference>
<keyword evidence="7" id="KW-0808">Transferase</keyword>
<comment type="catalytic activity">
    <reaction evidence="1">
        <text>ATP + protein L-histidine = ADP + protein N-phospho-L-histidine.</text>
        <dbReference type="EC" id="2.7.13.3"/>
    </reaction>
</comment>
<evidence type="ECO:0000256" key="1">
    <source>
        <dbReference type="ARBA" id="ARBA00000085"/>
    </source>
</evidence>
<dbReference type="AlphaFoldDB" id="A0A1H7U4E9"/>
<dbReference type="PANTHER" id="PTHR43065">
    <property type="entry name" value="SENSOR HISTIDINE KINASE"/>
    <property type="match status" value="1"/>
</dbReference>
<keyword evidence="3" id="KW-0597">Phosphoprotein</keyword>
<evidence type="ECO:0000259" key="6">
    <source>
        <dbReference type="PROSITE" id="PS50109"/>
    </source>
</evidence>